<evidence type="ECO:0000313" key="1">
    <source>
        <dbReference type="EMBL" id="RGP36132.1"/>
    </source>
</evidence>
<dbReference type="InterPro" id="IPR054197">
    <property type="entry name" value="DUF6902"/>
</dbReference>
<protein>
    <submittedName>
        <fullName evidence="1">Uncharacterized protein</fullName>
    </submittedName>
</protein>
<dbReference type="AlphaFoldDB" id="A0A411YZ97"/>
<dbReference type="Pfam" id="PF21843">
    <property type="entry name" value="DUF6902"/>
    <property type="match status" value="1"/>
</dbReference>
<gene>
    <name evidence="1" type="ORF">D1012_17180</name>
</gene>
<comment type="caution">
    <text evidence="1">The sequence shown here is derived from an EMBL/GenBank/DDBJ whole genome shotgun (WGS) entry which is preliminary data.</text>
</comment>
<organism evidence="1 2">
    <name type="scientific">Pseudotabrizicola alkalilacus</name>
    <dbReference type="NCBI Taxonomy" id="2305252"/>
    <lineage>
        <taxon>Bacteria</taxon>
        <taxon>Pseudomonadati</taxon>
        <taxon>Pseudomonadota</taxon>
        <taxon>Alphaproteobacteria</taxon>
        <taxon>Rhodobacterales</taxon>
        <taxon>Paracoccaceae</taxon>
        <taxon>Pseudotabrizicola</taxon>
    </lineage>
</organism>
<reference evidence="1 2" key="1">
    <citation type="submission" date="2018-08" db="EMBL/GenBank/DDBJ databases">
        <title>Flavobacterium tibetense sp. nov., isolated from a wetland YonghuCo on Tibetan Plateau.</title>
        <authorList>
            <person name="Phurbu D."/>
            <person name="Lu H."/>
            <person name="Xing P."/>
        </authorList>
    </citation>
    <scope>NUCLEOTIDE SEQUENCE [LARGE SCALE GENOMIC DNA]</scope>
    <source>
        <strain evidence="1 2">DJC</strain>
    </source>
</reference>
<dbReference type="RefSeq" id="WP_118155135.1">
    <property type="nucleotide sequence ID" value="NZ_QWEY01000010.1"/>
</dbReference>
<evidence type="ECO:0000313" key="2">
    <source>
        <dbReference type="Proteomes" id="UP000284547"/>
    </source>
</evidence>
<keyword evidence="2" id="KW-1185">Reference proteome</keyword>
<accession>A0A411YZ97</accession>
<name>A0A411YZ97_9RHOB</name>
<proteinExistence type="predicted"/>
<dbReference type="OrthoDB" id="7810029at2"/>
<dbReference type="Proteomes" id="UP000284547">
    <property type="component" value="Unassembled WGS sequence"/>
</dbReference>
<dbReference type="EMBL" id="QWEY01000010">
    <property type="protein sequence ID" value="RGP36132.1"/>
    <property type="molecule type" value="Genomic_DNA"/>
</dbReference>
<sequence>MTNVVSLLRQGSLAGDPAIPALIDLFATRRRGSHDAFWLKENAELLQILAALGAGSQADLDPLRLRAGALVKELQFFPQYYRMYLSLAVDLRDLGLSEAPVEEMAAFVQAQDLPAIELSDTHRGEALLLLRRAGVDTQDTALEARLARFTTHSAAFCLPNRRAAYDLTHIVFHAADYGRKTIARDPARRLSLIHAGIVAWLEGNLDLLAEVTLALRLSGEAVPAPWANEVAQAANVVTFEPCSAAGPFDDDYHQYLVLNWALGLSGGLAFRGGVPGNARLIRQPRRNGAALHELSLALLDMGDARQSDWSRMRWRLLPKLSEPARQRLAIVESLPEFDGFFAGFSRAGSRQGKA</sequence>